<dbReference type="Proteomes" id="UP000253594">
    <property type="component" value="Unassembled WGS sequence"/>
</dbReference>
<evidence type="ECO:0000313" key="2">
    <source>
        <dbReference type="Proteomes" id="UP000253594"/>
    </source>
</evidence>
<sequence>PEGDILRRVTFSPAQRPTLRMSLALGRWDWSAADYVSLRIQNAMSWDMTLEVAIEGEQGAPGLQASIELPAGPPQTLLVPLRAVSPEALGMRAGPPMPQMVEGQRVLLA</sequence>
<reference evidence="1 2" key="1">
    <citation type="submission" date="2018-07" db="EMBL/GenBank/DDBJ databases">
        <title>Mechanisms of high-level aminoglycoside resistance among Gram-negative pathogens in Brazil.</title>
        <authorList>
            <person name="Ballaben A.S."/>
            <person name="Darini A.L.C."/>
            <person name="Doi Y."/>
        </authorList>
    </citation>
    <scope>NUCLEOTIDE SEQUENCE [LARGE SCALE GENOMIC DNA]</scope>
    <source>
        <strain evidence="1 2">B2-305</strain>
    </source>
</reference>
<comment type="caution">
    <text evidence="1">The sequence shown here is derived from an EMBL/GenBank/DDBJ whole genome shotgun (WGS) entry which is preliminary data.</text>
</comment>
<organism evidence="1 2">
    <name type="scientific">Pseudomonas aeruginosa</name>
    <dbReference type="NCBI Taxonomy" id="287"/>
    <lineage>
        <taxon>Bacteria</taxon>
        <taxon>Pseudomonadati</taxon>
        <taxon>Pseudomonadota</taxon>
        <taxon>Gammaproteobacteria</taxon>
        <taxon>Pseudomonadales</taxon>
        <taxon>Pseudomonadaceae</taxon>
        <taxon>Pseudomonas</taxon>
    </lineage>
</organism>
<dbReference type="Gene3D" id="2.60.120.430">
    <property type="entry name" value="Galactose-binding lectin"/>
    <property type="match status" value="1"/>
</dbReference>
<accession>A0A367LVL6</accession>
<feature type="non-terminal residue" evidence="1">
    <location>
        <position position="109"/>
    </location>
</feature>
<dbReference type="AlphaFoldDB" id="A0A367LVL6"/>
<protein>
    <submittedName>
        <fullName evidence="1">Beta-agarase</fullName>
    </submittedName>
</protein>
<name>A0A367LVL6_PSEAI</name>
<dbReference type="EMBL" id="QORE01003366">
    <property type="protein sequence ID" value="RCI69159.1"/>
    <property type="molecule type" value="Genomic_DNA"/>
</dbReference>
<gene>
    <name evidence="1" type="ORF">DT376_41440</name>
</gene>
<evidence type="ECO:0000313" key="1">
    <source>
        <dbReference type="EMBL" id="RCI69159.1"/>
    </source>
</evidence>
<proteinExistence type="predicted"/>
<feature type="non-terminal residue" evidence="1">
    <location>
        <position position="1"/>
    </location>
</feature>